<evidence type="ECO:0000259" key="2">
    <source>
        <dbReference type="Pfam" id="PF01048"/>
    </source>
</evidence>
<dbReference type="PANTHER" id="PTHR46082:SF6">
    <property type="entry name" value="AAA+ ATPASE DOMAIN-CONTAINING PROTEIN-RELATED"/>
    <property type="match status" value="1"/>
</dbReference>
<feature type="region of interest" description="Disordered" evidence="1">
    <location>
        <begin position="1"/>
        <end position="38"/>
    </location>
</feature>
<dbReference type="SUPFAM" id="SSF53167">
    <property type="entry name" value="Purine and uridine phosphorylases"/>
    <property type="match status" value="1"/>
</dbReference>
<proteinExistence type="predicted"/>
<accession>A0ABR1QI35</accession>
<gene>
    <name evidence="3" type="ORF">PG986_005631</name>
</gene>
<dbReference type="Proteomes" id="UP001391051">
    <property type="component" value="Unassembled WGS sequence"/>
</dbReference>
<evidence type="ECO:0000256" key="1">
    <source>
        <dbReference type="SAM" id="MobiDB-lite"/>
    </source>
</evidence>
<dbReference type="InterPro" id="IPR053137">
    <property type="entry name" value="NLR-like"/>
</dbReference>
<comment type="caution">
    <text evidence="3">The sequence shown here is derived from an EMBL/GenBank/DDBJ whole genome shotgun (WGS) entry which is preliminary data.</text>
</comment>
<name>A0ABR1QI35_9PEZI</name>
<dbReference type="GeneID" id="92074915"/>
<dbReference type="InterPro" id="IPR035994">
    <property type="entry name" value="Nucleoside_phosphorylase_sf"/>
</dbReference>
<reference evidence="3 4" key="1">
    <citation type="submission" date="2023-01" db="EMBL/GenBank/DDBJ databases">
        <title>Analysis of 21 Apiospora genomes using comparative genomics revels a genus with tremendous synthesis potential of carbohydrate active enzymes and secondary metabolites.</title>
        <authorList>
            <person name="Sorensen T."/>
        </authorList>
    </citation>
    <scope>NUCLEOTIDE SEQUENCE [LARGE SCALE GENOMIC DNA]</scope>
    <source>
        <strain evidence="3 4">CBS 24483</strain>
    </source>
</reference>
<dbReference type="Gene3D" id="3.40.50.1580">
    <property type="entry name" value="Nucleoside phosphorylase domain"/>
    <property type="match status" value="1"/>
</dbReference>
<dbReference type="Pfam" id="PF01048">
    <property type="entry name" value="PNP_UDP_1"/>
    <property type="match status" value="1"/>
</dbReference>
<dbReference type="PANTHER" id="PTHR46082">
    <property type="entry name" value="ATP/GTP-BINDING PROTEIN-RELATED"/>
    <property type="match status" value="1"/>
</dbReference>
<organism evidence="3 4">
    <name type="scientific">Apiospora aurea</name>
    <dbReference type="NCBI Taxonomy" id="335848"/>
    <lineage>
        <taxon>Eukaryota</taxon>
        <taxon>Fungi</taxon>
        <taxon>Dikarya</taxon>
        <taxon>Ascomycota</taxon>
        <taxon>Pezizomycotina</taxon>
        <taxon>Sordariomycetes</taxon>
        <taxon>Xylariomycetidae</taxon>
        <taxon>Amphisphaeriales</taxon>
        <taxon>Apiosporaceae</taxon>
        <taxon>Apiospora</taxon>
    </lineage>
</organism>
<protein>
    <recommendedName>
        <fullName evidence="2">Nucleoside phosphorylase domain-containing protein</fullName>
    </recommendedName>
</protein>
<feature type="compositionally biased region" description="Low complexity" evidence="1">
    <location>
        <begin position="1"/>
        <end position="19"/>
    </location>
</feature>
<dbReference type="RefSeq" id="XP_066701715.1">
    <property type="nucleotide sequence ID" value="XM_066841853.1"/>
</dbReference>
<dbReference type="InterPro" id="IPR000845">
    <property type="entry name" value="Nucleoside_phosphorylase_d"/>
</dbReference>
<evidence type="ECO:0000313" key="4">
    <source>
        <dbReference type="Proteomes" id="UP001391051"/>
    </source>
</evidence>
<keyword evidence="4" id="KW-1185">Reference proteome</keyword>
<evidence type="ECO:0000313" key="3">
    <source>
        <dbReference type="EMBL" id="KAK7956409.1"/>
    </source>
</evidence>
<dbReference type="EMBL" id="JAQQWE010000004">
    <property type="protein sequence ID" value="KAK7956409.1"/>
    <property type="molecule type" value="Genomic_DNA"/>
</dbReference>
<sequence>MQPDVPDGSSASAPSPGVPQSFATVTGQNDPDHGQARDTATALHSNYAAAPAIKTGANPAPSSFDLAIITALDCEFNAVIKQLDEFDASTGELHDSAKFYTSSNILSFLQGHILGHPLLLAKLVGPGDVDASRSVQYIAEKYPELRLVLVVGVCAGVAKPVNTNISDIYIGDVIIGSHILSYAKGALFTPEEVKMREMSLQGSSDMKIQSLLGYLRNETLLGRVEKRLNERVTRPSEPEKPFPADYHHFHRGKPCSDGVCNPQTGRACEGAFQALCSVVGCEDDRRLDRPGPDSGRIHIRLGPYASAPMIMRDPTRRDQLAERFGVLAFEMELGGVWDFNMPVVPIKGVCDYADSHKNKSSQQFAADTAACVMRMFVGGFLGTG</sequence>
<feature type="domain" description="Nucleoside phosphorylase" evidence="2">
    <location>
        <begin position="66"/>
        <end position="370"/>
    </location>
</feature>